<organism evidence="1 2">
    <name type="scientific">Panagrellus redivivus</name>
    <name type="common">Microworm</name>
    <dbReference type="NCBI Taxonomy" id="6233"/>
    <lineage>
        <taxon>Eukaryota</taxon>
        <taxon>Metazoa</taxon>
        <taxon>Ecdysozoa</taxon>
        <taxon>Nematoda</taxon>
        <taxon>Chromadorea</taxon>
        <taxon>Rhabditida</taxon>
        <taxon>Tylenchina</taxon>
        <taxon>Panagrolaimomorpha</taxon>
        <taxon>Panagrolaimoidea</taxon>
        <taxon>Panagrolaimidae</taxon>
        <taxon>Panagrellus</taxon>
    </lineage>
</organism>
<dbReference type="AlphaFoldDB" id="A0A7E4VJN4"/>
<protein>
    <submittedName>
        <fullName evidence="2">Helitron_like_N domain-containing protein</fullName>
    </submittedName>
</protein>
<name>A0A7E4VJN4_PANRE</name>
<keyword evidence="1" id="KW-1185">Reference proteome</keyword>
<sequence length="86" mass="10195">MYLVASGTPEQLGEIEAREMYNFHRVQDKGFRMTICIVQASNSEDYLYKLHATFKKMTRNHRFPKIGTLLNLGIGYNTPHPRWYWL</sequence>
<proteinExistence type="predicted"/>
<reference evidence="2" key="2">
    <citation type="submission" date="2020-10" db="UniProtKB">
        <authorList>
            <consortium name="WormBaseParasite"/>
        </authorList>
    </citation>
    <scope>IDENTIFICATION</scope>
</reference>
<evidence type="ECO:0000313" key="1">
    <source>
        <dbReference type="Proteomes" id="UP000492821"/>
    </source>
</evidence>
<evidence type="ECO:0000313" key="2">
    <source>
        <dbReference type="WBParaSite" id="Pan_g2168.t1"/>
    </source>
</evidence>
<dbReference type="WBParaSite" id="Pan_g2168.t1">
    <property type="protein sequence ID" value="Pan_g2168.t1"/>
    <property type="gene ID" value="Pan_g2168"/>
</dbReference>
<dbReference type="Proteomes" id="UP000492821">
    <property type="component" value="Unassembled WGS sequence"/>
</dbReference>
<accession>A0A7E4VJN4</accession>
<reference evidence="1" key="1">
    <citation type="journal article" date="2013" name="Genetics">
        <title>The draft genome and transcriptome of Panagrellus redivivus are shaped by the harsh demands of a free-living lifestyle.</title>
        <authorList>
            <person name="Srinivasan J."/>
            <person name="Dillman A.R."/>
            <person name="Macchietto M.G."/>
            <person name="Heikkinen L."/>
            <person name="Lakso M."/>
            <person name="Fracchia K.M."/>
            <person name="Antoshechkin I."/>
            <person name="Mortazavi A."/>
            <person name="Wong G."/>
            <person name="Sternberg P.W."/>
        </authorList>
    </citation>
    <scope>NUCLEOTIDE SEQUENCE [LARGE SCALE GENOMIC DNA]</scope>
    <source>
        <strain evidence="1">MT8872</strain>
    </source>
</reference>